<dbReference type="InterPro" id="IPR001202">
    <property type="entry name" value="WW_dom"/>
</dbReference>
<keyword evidence="2" id="KW-0812">Transmembrane</keyword>
<sequence length="562" mass="64655">MSDHHLHLFSGRGSGRNTPTPEHPIAGVGQIPLIQTPYIAVLPSPDPERTHREEQRHHNIRKKEGRRKSLEIPLPDGWKYYIHPKGWVYYFNPTTRLVTDYRMEYYLGQQEFEQALKQVEGYPVERLPPNCEIWVDYKLENGRQTPEKLFVDHAKRRLTPRAPPRRHGSIVNDDSTWQDEEIDVWQQLLYEQAYWEYIIGHPCHAPLEKYAEEDAMAALAWYGQDRLLHPQESVVPFSTELSKELLELLTTMSEKEAFSGARNGYIKTHLVASILERVAGERLRKHYGQEDARNFLKRSFKMRYKDFDEPHSWYFNIMLNFCMTFLCLGAPYAYLRHINEFFMSGVGRTDTITERWQAFVDENVVDWTNTNLVATVLVSASVALLAIPGIDESTRILGITSTLFSLASIIIGLLNVWQHQHKSRTDMELRVIFDFFERAEGYFKTDKVLAILLSLPMVLLIWSTLMFAASMVTFAWFGVDTTFIDGGNGDSSGSGSGGSTDDSSFKFSKVTAGIATGFFGFLTIMVLNSVVYFWRAWSSKTNRKKTTKAAIQRWRAKLAFQA</sequence>
<feature type="transmembrane region" description="Helical" evidence="2">
    <location>
        <begin position="448"/>
        <end position="477"/>
    </location>
</feature>
<proteinExistence type="predicted"/>
<reference evidence="4 5" key="1">
    <citation type="submission" date="2015-04" db="EMBL/GenBank/DDBJ databases">
        <title>Complete genome sequence of Schizopora paradoxa KUC8140, a cosmopolitan wood degrader in East Asia.</title>
        <authorList>
            <consortium name="DOE Joint Genome Institute"/>
            <person name="Min B."/>
            <person name="Park H."/>
            <person name="Jang Y."/>
            <person name="Kim J.-J."/>
            <person name="Kim K.H."/>
            <person name="Pangilinan J."/>
            <person name="Lipzen A."/>
            <person name="Riley R."/>
            <person name="Grigoriev I.V."/>
            <person name="Spatafora J.W."/>
            <person name="Choi I.-G."/>
        </authorList>
    </citation>
    <scope>NUCLEOTIDE SEQUENCE [LARGE SCALE GENOMIC DNA]</scope>
    <source>
        <strain evidence="4 5">KUC8140</strain>
    </source>
</reference>
<keyword evidence="2" id="KW-0472">Membrane</keyword>
<dbReference type="Gene3D" id="2.20.70.10">
    <property type="match status" value="1"/>
</dbReference>
<dbReference type="InParanoid" id="A0A0H2SCX6"/>
<feature type="transmembrane region" description="Helical" evidence="2">
    <location>
        <begin position="372"/>
        <end position="390"/>
    </location>
</feature>
<dbReference type="AlphaFoldDB" id="A0A0H2SCX6"/>
<organism evidence="4 5">
    <name type="scientific">Schizopora paradoxa</name>
    <dbReference type="NCBI Taxonomy" id="27342"/>
    <lineage>
        <taxon>Eukaryota</taxon>
        <taxon>Fungi</taxon>
        <taxon>Dikarya</taxon>
        <taxon>Basidiomycota</taxon>
        <taxon>Agaricomycotina</taxon>
        <taxon>Agaricomycetes</taxon>
        <taxon>Hymenochaetales</taxon>
        <taxon>Schizoporaceae</taxon>
        <taxon>Schizopora</taxon>
    </lineage>
</organism>
<dbReference type="InterPro" id="IPR036020">
    <property type="entry name" value="WW_dom_sf"/>
</dbReference>
<feature type="transmembrane region" description="Helical" evidence="2">
    <location>
        <begin position="396"/>
        <end position="417"/>
    </location>
</feature>
<dbReference type="SUPFAM" id="SSF51045">
    <property type="entry name" value="WW domain"/>
    <property type="match status" value="1"/>
</dbReference>
<evidence type="ECO:0000256" key="1">
    <source>
        <dbReference type="SAM" id="MobiDB-lite"/>
    </source>
</evidence>
<name>A0A0H2SCX6_9AGAM</name>
<feature type="transmembrane region" description="Helical" evidence="2">
    <location>
        <begin position="313"/>
        <end position="335"/>
    </location>
</feature>
<evidence type="ECO:0000313" key="5">
    <source>
        <dbReference type="Proteomes" id="UP000053477"/>
    </source>
</evidence>
<dbReference type="OrthoDB" id="3208379at2759"/>
<feature type="region of interest" description="Disordered" evidence="1">
    <location>
        <begin position="43"/>
        <end position="68"/>
    </location>
</feature>
<feature type="transmembrane region" description="Helical" evidence="2">
    <location>
        <begin position="510"/>
        <end position="534"/>
    </location>
</feature>
<protein>
    <recommendedName>
        <fullName evidence="3">WW domain-containing protein</fullName>
    </recommendedName>
</protein>
<dbReference type="Proteomes" id="UP000053477">
    <property type="component" value="Unassembled WGS sequence"/>
</dbReference>
<feature type="region of interest" description="Disordered" evidence="1">
    <location>
        <begin position="1"/>
        <end position="27"/>
    </location>
</feature>
<evidence type="ECO:0000259" key="3">
    <source>
        <dbReference type="PROSITE" id="PS50020"/>
    </source>
</evidence>
<feature type="compositionally biased region" description="Basic and acidic residues" evidence="1">
    <location>
        <begin position="46"/>
        <end position="57"/>
    </location>
</feature>
<gene>
    <name evidence="4" type="ORF">SCHPADRAFT_898547</name>
</gene>
<accession>A0A0H2SCX6</accession>
<keyword evidence="2" id="KW-1133">Transmembrane helix</keyword>
<dbReference type="PROSITE" id="PS50020">
    <property type="entry name" value="WW_DOMAIN_2"/>
    <property type="match status" value="1"/>
</dbReference>
<evidence type="ECO:0000313" key="4">
    <source>
        <dbReference type="EMBL" id="KLO19598.1"/>
    </source>
</evidence>
<keyword evidence="5" id="KW-1185">Reference proteome</keyword>
<evidence type="ECO:0000256" key="2">
    <source>
        <dbReference type="SAM" id="Phobius"/>
    </source>
</evidence>
<feature type="domain" description="WW" evidence="3">
    <location>
        <begin position="72"/>
        <end position="96"/>
    </location>
</feature>
<dbReference type="EMBL" id="KQ085885">
    <property type="protein sequence ID" value="KLO19598.1"/>
    <property type="molecule type" value="Genomic_DNA"/>
</dbReference>